<feature type="signal peptide" evidence="4">
    <location>
        <begin position="1"/>
        <end position="15"/>
    </location>
</feature>
<dbReference type="PANTHER" id="PTHR14949">
    <property type="entry name" value="EGF-LIKE-DOMAIN, MULTIPLE 7, 8"/>
    <property type="match status" value="1"/>
</dbReference>
<proteinExistence type="predicted"/>
<gene>
    <name evidence="6" type="ORF">C7M84_007673</name>
</gene>
<dbReference type="PROSITE" id="PS01186">
    <property type="entry name" value="EGF_2"/>
    <property type="match status" value="1"/>
</dbReference>
<dbReference type="PANTHER" id="PTHR14949:SF56">
    <property type="entry name" value="EGF-LIKE-DOMAIN, MULTIPLE 7"/>
    <property type="match status" value="1"/>
</dbReference>
<evidence type="ECO:0000256" key="3">
    <source>
        <dbReference type="PROSITE-ProRule" id="PRU00076"/>
    </source>
</evidence>
<dbReference type="OrthoDB" id="6362191at2759"/>
<evidence type="ECO:0000313" key="6">
    <source>
        <dbReference type="EMBL" id="ROT73869.1"/>
    </source>
</evidence>
<dbReference type="GO" id="GO:0005576">
    <property type="term" value="C:extracellular region"/>
    <property type="evidence" value="ECO:0007669"/>
    <property type="project" value="TreeGrafter"/>
</dbReference>
<evidence type="ECO:0000259" key="5">
    <source>
        <dbReference type="PROSITE" id="PS50026"/>
    </source>
</evidence>
<keyword evidence="1 4" id="KW-0732">Signal</keyword>
<feature type="disulfide bond" evidence="3">
    <location>
        <begin position="156"/>
        <end position="166"/>
    </location>
</feature>
<comment type="caution">
    <text evidence="6">The sequence shown here is derived from an EMBL/GenBank/DDBJ whole genome shotgun (WGS) entry which is preliminary data.</text>
</comment>
<sequence length="272" mass="29926">MLLLHLSVLALVASASTTDLRTLQLRQFNANQDVAYRSSNAQGQGSVKSFENCDDDIEDLPNGAILCAFSGCRMTCDRGYQAKMRGRIYLLCDHSTGKLTYNGKPWRESVPRCVPKCGRQGCLNGGCVAPMQCQCQTGFTGANCEEEDLLMLPGECDPPCQNGGECIIDGVCDCPKYFFGLLCEFHSCDLPRKGLSNHDLAGDLSQLKIMCKKGYKIWSRISQLLIVCRNATWVIPRFGLMSENDVNCYPVCDPPCAEGSVCTEPDICKPKF</sequence>
<evidence type="ECO:0000313" key="7">
    <source>
        <dbReference type="Proteomes" id="UP000283509"/>
    </source>
</evidence>
<dbReference type="EMBL" id="QCYY01001978">
    <property type="protein sequence ID" value="ROT73869.1"/>
    <property type="molecule type" value="Genomic_DNA"/>
</dbReference>
<feature type="disulfide bond" evidence="3">
    <location>
        <begin position="174"/>
        <end position="183"/>
    </location>
</feature>
<dbReference type="InterPro" id="IPR000742">
    <property type="entry name" value="EGF"/>
</dbReference>
<dbReference type="SMART" id="SM00181">
    <property type="entry name" value="EGF"/>
    <property type="match status" value="2"/>
</dbReference>
<protein>
    <submittedName>
        <fullName evidence="6">Putative von Willebrand factor D and EGF domain-containing protein-like</fullName>
    </submittedName>
</protein>
<dbReference type="GO" id="GO:0005102">
    <property type="term" value="F:signaling receptor binding"/>
    <property type="evidence" value="ECO:0007669"/>
    <property type="project" value="TreeGrafter"/>
</dbReference>
<evidence type="ECO:0000256" key="1">
    <source>
        <dbReference type="ARBA" id="ARBA00022729"/>
    </source>
</evidence>
<keyword evidence="2 3" id="KW-1015">Disulfide bond</keyword>
<keyword evidence="3" id="KW-0245">EGF-like domain</keyword>
<dbReference type="STRING" id="6689.A0A423TBL3"/>
<dbReference type="PROSITE" id="PS00022">
    <property type="entry name" value="EGF_1"/>
    <property type="match status" value="2"/>
</dbReference>
<feature type="domain" description="EGF-like" evidence="5">
    <location>
        <begin position="152"/>
        <end position="184"/>
    </location>
</feature>
<comment type="caution">
    <text evidence="3">Lacks conserved residue(s) required for the propagation of feature annotation.</text>
</comment>
<keyword evidence="7" id="KW-1185">Reference proteome</keyword>
<dbReference type="Proteomes" id="UP000283509">
    <property type="component" value="Unassembled WGS sequence"/>
</dbReference>
<dbReference type="PROSITE" id="PS50026">
    <property type="entry name" value="EGF_3"/>
    <property type="match status" value="1"/>
</dbReference>
<evidence type="ECO:0000256" key="4">
    <source>
        <dbReference type="SAM" id="SignalP"/>
    </source>
</evidence>
<dbReference type="GO" id="GO:0009986">
    <property type="term" value="C:cell surface"/>
    <property type="evidence" value="ECO:0007669"/>
    <property type="project" value="TreeGrafter"/>
</dbReference>
<evidence type="ECO:0000256" key="2">
    <source>
        <dbReference type="ARBA" id="ARBA00023157"/>
    </source>
</evidence>
<organism evidence="6 7">
    <name type="scientific">Penaeus vannamei</name>
    <name type="common">Whiteleg shrimp</name>
    <name type="synonym">Litopenaeus vannamei</name>
    <dbReference type="NCBI Taxonomy" id="6689"/>
    <lineage>
        <taxon>Eukaryota</taxon>
        <taxon>Metazoa</taxon>
        <taxon>Ecdysozoa</taxon>
        <taxon>Arthropoda</taxon>
        <taxon>Crustacea</taxon>
        <taxon>Multicrustacea</taxon>
        <taxon>Malacostraca</taxon>
        <taxon>Eumalacostraca</taxon>
        <taxon>Eucarida</taxon>
        <taxon>Decapoda</taxon>
        <taxon>Dendrobranchiata</taxon>
        <taxon>Penaeoidea</taxon>
        <taxon>Penaeidae</taxon>
        <taxon>Penaeus</taxon>
    </lineage>
</organism>
<dbReference type="Gene3D" id="2.10.25.10">
    <property type="entry name" value="Laminin"/>
    <property type="match status" value="2"/>
</dbReference>
<feature type="chain" id="PRO_5019292923" evidence="4">
    <location>
        <begin position="16"/>
        <end position="272"/>
    </location>
</feature>
<accession>A0A423TBL3</accession>
<reference evidence="6 7" key="1">
    <citation type="submission" date="2018-04" db="EMBL/GenBank/DDBJ databases">
        <authorList>
            <person name="Zhang X."/>
            <person name="Yuan J."/>
            <person name="Li F."/>
            <person name="Xiang J."/>
        </authorList>
    </citation>
    <scope>NUCLEOTIDE SEQUENCE [LARGE SCALE GENOMIC DNA]</scope>
    <source>
        <tissue evidence="6">Muscle</tissue>
    </source>
</reference>
<reference evidence="6 7" key="2">
    <citation type="submission" date="2019-01" db="EMBL/GenBank/DDBJ databases">
        <title>The decoding of complex shrimp genome reveals the adaptation for benthos swimmer, frequently molting mechanism and breeding impact on genome.</title>
        <authorList>
            <person name="Sun Y."/>
            <person name="Gao Y."/>
            <person name="Yu Y."/>
        </authorList>
    </citation>
    <scope>NUCLEOTIDE SEQUENCE [LARGE SCALE GENOMIC DNA]</scope>
    <source>
        <tissue evidence="6">Muscle</tissue>
    </source>
</reference>
<name>A0A423TBL3_PENVA</name>
<dbReference type="AlphaFoldDB" id="A0A423TBL3"/>
<dbReference type="InterPro" id="IPR050969">
    <property type="entry name" value="Dev_Signal_Modulators"/>
</dbReference>